<gene>
    <name evidence="1" type="ORF">GLIP_1261</name>
</gene>
<protein>
    <submittedName>
        <fullName evidence="1">Uncharacterized protein</fullName>
    </submittedName>
</protein>
<dbReference type="Proteomes" id="UP000006334">
    <property type="component" value="Unassembled WGS sequence"/>
</dbReference>
<proteinExistence type="predicted"/>
<reference evidence="1 2" key="1">
    <citation type="journal article" date="2017" name="Antonie Van Leeuwenhoek">
        <title>Rhizobium rhizosphaerae sp. nov., a novel species isolated from rice rhizosphere.</title>
        <authorList>
            <person name="Zhao J.J."/>
            <person name="Zhang J."/>
            <person name="Zhang R.J."/>
            <person name="Zhang C.W."/>
            <person name="Yin H.Q."/>
            <person name="Zhang X.X."/>
        </authorList>
    </citation>
    <scope>NUCLEOTIDE SEQUENCE [LARGE SCALE GENOMIC DNA]</scope>
    <source>
        <strain evidence="1 2">E3</strain>
    </source>
</reference>
<sequence length="39" mass="4529">MPVEKSLRIVNKSCEENEYVMSAFLDAYLNIIFLPHNSI</sequence>
<name>K6Y6R0_9ALTE</name>
<comment type="caution">
    <text evidence="1">The sequence shown here is derived from an EMBL/GenBank/DDBJ whole genome shotgun (WGS) entry which is preliminary data.</text>
</comment>
<evidence type="ECO:0000313" key="1">
    <source>
        <dbReference type="EMBL" id="GAC13902.1"/>
    </source>
</evidence>
<evidence type="ECO:0000313" key="2">
    <source>
        <dbReference type="Proteomes" id="UP000006334"/>
    </source>
</evidence>
<organism evidence="1 2">
    <name type="scientific">Aliiglaciecola lipolytica E3</name>
    <dbReference type="NCBI Taxonomy" id="1127673"/>
    <lineage>
        <taxon>Bacteria</taxon>
        <taxon>Pseudomonadati</taxon>
        <taxon>Pseudomonadota</taxon>
        <taxon>Gammaproteobacteria</taxon>
        <taxon>Alteromonadales</taxon>
        <taxon>Alteromonadaceae</taxon>
        <taxon>Aliiglaciecola</taxon>
    </lineage>
</organism>
<dbReference type="EMBL" id="BAEN01000023">
    <property type="protein sequence ID" value="GAC13902.1"/>
    <property type="molecule type" value="Genomic_DNA"/>
</dbReference>
<dbReference type="AlphaFoldDB" id="K6Y6R0"/>
<keyword evidence="2" id="KW-1185">Reference proteome</keyword>
<accession>K6Y6R0</accession>
<dbReference type="STRING" id="1127673.GLIP_1261"/>